<evidence type="ECO:0000313" key="2">
    <source>
        <dbReference type="EMBL" id="GMT36028.1"/>
    </source>
</evidence>
<accession>A0AAV5X0K8</accession>
<protein>
    <submittedName>
        <fullName evidence="2">Uncharacterized protein</fullName>
    </submittedName>
</protein>
<evidence type="ECO:0000256" key="1">
    <source>
        <dbReference type="SAM" id="SignalP"/>
    </source>
</evidence>
<organism evidence="2 3">
    <name type="scientific">Pristionchus fissidentatus</name>
    <dbReference type="NCBI Taxonomy" id="1538716"/>
    <lineage>
        <taxon>Eukaryota</taxon>
        <taxon>Metazoa</taxon>
        <taxon>Ecdysozoa</taxon>
        <taxon>Nematoda</taxon>
        <taxon>Chromadorea</taxon>
        <taxon>Rhabditida</taxon>
        <taxon>Rhabditina</taxon>
        <taxon>Diplogasteromorpha</taxon>
        <taxon>Diplogasteroidea</taxon>
        <taxon>Neodiplogasteridae</taxon>
        <taxon>Pristionchus</taxon>
    </lineage>
</organism>
<feature type="signal peptide" evidence="1">
    <location>
        <begin position="1"/>
        <end position="31"/>
    </location>
</feature>
<dbReference type="Proteomes" id="UP001432322">
    <property type="component" value="Unassembled WGS sequence"/>
</dbReference>
<proteinExistence type="predicted"/>
<keyword evidence="3" id="KW-1185">Reference proteome</keyword>
<dbReference type="AlphaFoldDB" id="A0AAV5X0K8"/>
<feature type="chain" id="PRO_5043753161" evidence="1">
    <location>
        <begin position="32"/>
        <end position="108"/>
    </location>
</feature>
<comment type="caution">
    <text evidence="2">The sequence shown here is derived from an EMBL/GenBank/DDBJ whole genome shotgun (WGS) entry which is preliminary data.</text>
</comment>
<keyword evidence="1" id="KW-0732">Signal</keyword>
<name>A0AAV5X0K8_9BILA</name>
<dbReference type="EMBL" id="BTSY01000007">
    <property type="protein sequence ID" value="GMT36028.1"/>
    <property type="molecule type" value="Genomic_DNA"/>
</dbReference>
<sequence>LFLHSQSLQVIIMASFSSVLLLSLLFTSVLAQFDGDMLNKAQFAVGLGKRSLDDTFSRAQIPMGFGKRSVRAPIEELPVGRNTRAVVVGPRGEEAVQLPMGSRIFLFH</sequence>
<feature type="non-terminal residue" evidence="2">
    <location>
        <position position="1"/>
    </location>
</feature>
<evidence type="ECO:0000313" key="3">
    <source>
        <dbReference type="Proteomes" id="UP001432322"/>
    </source>
</evidence>
<reference evidence="2" key="1">
    <citation type="submission" date="2023-10" db="EMBL/GenBank/DDBJ databases">
        <title>Genome assembly of Pristionchus species.</title>
        <authorList>
            <person name="Yoshida K."/>
            <person name="Sommer R.J."/>
        </authorList>
    </citation>
    <scope>NUCLEOTIDE SEQUENCE</scope>
    <source>
        <strain evidence="2">RS5133</strain>
    </source>
</reference>
<gene>
    <name evidence="2" type="ORF">PFISCL1PPCAC_27325</name>
</gene>